<sequence length="243" mass="28570">MIPKIIHYCWFGRGQMSPLGQRCIKSWKKYHPEYEIMEWNEDNFDLNMYPYALEAYKERKFAFTADVCRLYALKKYGGIYVDTDIEFIKPIDESFLSDNAFSGTEDGLHVAAGIMGSVKDGQWITDLLDYYKIKSFYSENGDLDTTTIVKIITDFLNNDKGLFINNTIQNIDGYCKIYPRDYFYPKDIETKKTIITPNTLCIHHYEGSWSSVVTWKRKVVRLFIGDRRAKLIGYYYKRIKGEL</sequence>
<name>A0A077EE93_9FLAO</name>
<keyword evidence="2" id="KW-0328">Glycosyltransferase</keyword>
<dbReference type="InterPro" id="IPR051706">
    <property type="entry name" value="Glycosyltransferase_domain"/>
</dbReference>
<dbReference type="AlphaFoldDB" id="A0A077EE93"/>
<keyword evidence="1 2" id="KW-0808">Transferase</keyword>
<evidence type="ECO:0000313" key="2">
    <source>
        <dbReference type="EMBL" id="AIL44479.1"/>
    </source>
</evidence>
<dbReference type="PANTHER" id="PTHR32385:SF15">
    <property type="entry name" value="INOSITOL PHOSPHOCERAMIDE MANNOSYLTRANSFERASE 1"/>
    <property type="match status" value="1"/>
</dbReference>
<dbReference type="Gene3D" id="3.90.550.20">
    <property type="match status" value="1"/>
</dbReference>
<dbReference type="GO" id="GO:0000030">
    <property type="term" value="F:mannosyltransferase activity"/>
    <property type="evidence" value="ECO:0007669"/>
    <property type="project" value="TreeGrafter"/>
</dbReference>
<dbReference type="STRING" id="1338011.BD94_0704"/>
<reference evidence="2" key="1">
    <citation type="journal article" date="2013" name="Lancet">
        <title>First case of E anophelis outbreak in an intensive-care unit.</title>
        <authorList>
            <person name="Teo J."/>
            <person name="Tan S.Y."/>
            <person name="Tay M."/>
            <person name="Ding Y."/>
            <person name="Kjelleberg S."/>
            <person name="Givskov M."/>
            <person name="Lin R.T."/>
            <person name="Yang L."/>
        </authorList>
    </citation>
    <scope>NUCLEOTIDE SEQUENCE [LARGE SCALE GENOMIC DNA]</scope>
    <source>
        <strain evidence="2">NUHP1</strain>
    </source>
</reference>
<gene>
    <name evidence="2" type="ORF">BD94_0704</name>
</gene>
<dbReference type="HOGENOM" id="CLU_073547_2_0_10"/>
<dbReference type="KEGG" id="eao:BD94_0704"/>
<dbReference type="PANTHER" id="PTHR32385">
    <property type="entry name" value="MANNOSYL PHOSPHORYLINOSITOL CERAMIDE SYNTHASE"/>
    <property type="match status" value="1"/>
</dbReference>
<dbReference type="SUPFAM" id="SSF53448">
    <property type="entry name" value="Nucleotide-diphospho-sugar transferases"/>
    <property type="match status" value="1"/>
</dbReference>
<reference evidence="2" key="2">
    <citation type="journal article" date="2015" name="Genome Biol. Evol.">
        <title>Complete Genome Sequence and Transcriptomic Analysis of the Novel Pathogen Elizabethkingia anophelis in Response to Oxidative Stress.</title>
        <authorList>
            <person name="Li Y."/>
            <person name="Liu Y."/>
            <person name="Chew S.C."/>
            <person name="Tay M."/>
            <person name="Salido M.M."/>
            <person name="Teo J."/>
            <person name="Lauro F.M."/>
            <person name="Givskov M."/>
            <person name="Yang L."/>
        </authorList>
    </citation>
    <scope>NUCLEOTIDE SEQUENCE</scope>
    <source>
        <strain evidence="2">NUHP1</strain>
    </source>
</reference>
<organism evidence="2 3">
    <name type="scientific">Elizabethkingia anophelis NUHP1</name>
    <dbReference type="NCBI Taxonomy" id="1338011"/>
    <lineage>
        <taxon>Bacteria</taxon>
        <taxon>Pseudomonadati</taxon>
        <taxon>Bacteroidota</taxon>
        <taxon>Flavobacteriia</taxon>
        <taxon>Flavobacteriales</taxon>
        <taxon>Weeksellaceae</taxon>
        <taxon>Elizabethkingia</taxon>
    </lineage>
</organism>
<evidence type="ECO:0000313" key="3">
    <source>
        <dbReference type="Proteomes" id="UP000028933"/>
    </source>
</evidence>
<dbReference type="InterPro" id="IPR029044">
    <property type="entry name" value="Nucleotide-diphossugar_trans"/>
</dbReference>
<protein>
    <submittedName>
        <fullName evidence="2">Putative mannosyltransferase involved in polysaccharide biosynthesis</fullName>
    </submittedName>
</protein>
<evidence type="ECO:0000256" key="1">
    <source>
        <dbReference type="ARBA" id="ARBA00022679"/>
    </source>
</evidence>
<accession>A0A077EE93</accession>
<dbReference type="EMBL" id="CP007547">
    <property type="protein sequence ID" value="AIL44479.1"/>
    <property type="molecule type" value="Genomic_DNA"/>
</dbReference>
<dbReference type="InterPro" id="IPR007577">
    <property type="entry name" value="GlycoTrfase_DXD_sugar-bd_CS"/>
</dbReference>
<dbReference type="RefSeq" id="WP_024564906.1">
    <property type="nucleotide sequence ID" value="NZ_CP007547.1"/>
</dbReference>
<proteinExistence type="predicted"/>
<dbReference type="Pfam" id="PF04488">
    <property type="entry name" value="Gly_transf_sug"/>
    <property type="match status" value="1"/>
</dbReference>
<dbReference type="eggNOG" id="COG3774">
    <property type="taxonomic scope" value="Bacteria"/>
</dbReference>
<dbReference type="GO" id="GO:0051999">
    <property type="term" value="P:mannosyl-inositol phosphorylceramide biosynthetic process"/>
    <property type="evidence" value="ECO:0007669"/>
    <property type="project" value="TreeGrafter"/>
</dbReference>
<dbReference type="Proteomes" id="UP000028933">
    <property type="component" value="Chromosome"/>
</dbReference>
<dbReference type="GO" id="GO:0016020">
    <property type="term" value="C:membrane"/>
    <property type="evidence" value="ECO:0007669"/>
    <property type="project" value="GOC"/>
</dbReference>